<dbReference type="EMBL" id="BAAAZN010000008">
    <property type="protein sequence ID" value="GAA3552131.1"/>
    <property type="molecule type" value="Genomic_DNA"/>
</dbReference>
<accession>A0ABP6WKT0</accession>
<reference evidence="2" key="1">
    <citation type="journal article" date="2019" name="Int. J. Syst. Evol. Microbiol.">
        <title>The Global Catalogue of Microorganisms (GCM) 10K type strain sequencing project: providing services to taxonomists for standard genome sequencing and annotation.</title>
        <authorList>
            <consortium name="The Broad Institute Genomics Platform"/>
            <consortium name="The Broad Institute Genome Sequencing Center for Infectious Disease"/>
            <person name="Wu L."/>
            <person name="Ma J."/>
        </authorList>
    </citation>
    <scope>NUCLEOTIDE SEQUENCE [LARGE SCALE GENOMIC DNA]</scope>
    <source>
        <strain evidence="2">JCM 16898</strain>
    </source>
</reference>
<dbReference type="Proteomes" id="UP001500689">
    <property type="component" value="Unassembled WGS sequence"/>
</dbReference>
<keyword evidence="2" id="KW-1185">Reference proteome</keyword>
<dbReference type="RefSeq" id="WP_344861860.1">
    <property type="nucleotide sequence ID" value="NZ_BAAAZN010000008.1"/>
</dbReference>
<name>A0ABP6WKT0_9PSEU</name>
<comment type="caution">
    <text evidence="1">The sequence shown here is derived from an EMBL/GenBank/DDBJ whole genome shotgun (WGS) entry which is preliminary data.</text>
</comment>
<proteinExistence type="predicted"/>
<evidence type="ECO:0000313" key="1">
    <source>
        <dbReference type="EMBL" id="GAA3552131.1"/>
    </source>
</evidence>
<sequence length="149" mass="16797">MQLALEKLDPRQGTLHPELRAVQEVDLGDGVTVERATVFVPQGKLTHFLDRITQYVETADAAKPRNRDLVDRVRAARTASIAALWTDPPAEFPAPGQLFWWEAWLRRRDGNEVSRFRAFASATELRTGSRADLTGVCSLFHRNRSLTAK</sequence>
<evidence type="ECO:0000313" key="2">
    <source>
        <dbReference type="Proteomes" id="UP001500689"/>
    </source>
</evidence>
<protein>
    <submittedName>
        <fullName evidence="1">Uncharacterized protein</fullName>
    </submittedName>
</protein>
<gene>
    <name evidence="1" type="ORF">GCM10022222_39670</name>
</gene>
<organism evidence="1 2">
    <name type="scientific">Amycolatopsis ultiminotia</name>
    <dbReference type="NCBI Taxonomy" id="543629"/>
    <lineage>
        <taxon>Bacteria</taxon>
        <taxon>Bacillati</taxon>
        <taxon>Actinomycetota</taxon>
        <taxon>Actinomycetes</taxon>
        <taxon>Pseudonocardiales</taxon>
        <taxon>Pseudonocardiaceae</taxon>
        <taxon>Amycolatopsis</taxon>
    </lineage>
</organism>